<comment type="caution">
    <text evidence="2">The sequence shown here is derived from an EMBL/GenBank/DDBJ whole genome shotgun (WGS) entry which is preliminary data.</text>
</comment>
<reference evidence="2 3" key="1">
    <citation type="submission" date="2017-07" db="EMBL/GenBank/DDBJ databases">
        <title>Bifidobacterium novel species.</title>
        <authorList>
            <person name="Lugli G.A."/>
            <person name="Milani C."/>
            <person name="Duranti S."/>
            <person name="Mangifesta M."/>
        </authorList>
    </citation>
    <scope>NUCLEOTIDE SEQUENCE [LARGE SCALE GENOMIC DNA]</scope>
    <source>
        <strain evidence="3">Uis1B</strain>
    </source>
</reference>
<sequence length="139" mass="14797">MRTCAHCGAPLPVNMRSTARYCGAACRKAAQRARQHGDGTARPSAKSAAKPARRPAPLTGREFERMMDGKIEDVLRHNRDRLQAALDDPGTPANALPAISRQLIAVCRELDDLSGGDPLLDLDDEPLEGVDADAGASVV</sequence>
<dbReference type="EMBL" id="NMWU01000048">
    <property type="protein sequence ID" value="PLS30065.1"/>
    <property type="molecule type" value="Genomic_DNA"/>
</dbReference>
<organism evidence="2 3">
    <name type="scientific">Bifidobacterium margollesii</name>
    <dbReference type="NCBI Taxonomy" id="2020964"/>
    <lineage>
        <taxon>Bacteria</taxon>
        <taxon>Bacillati</taxon>
        <taxon>Actinomycetota</taxon>
        <taxon>Actinomycetes</taxon>
        <taxon>Bifidobacteriales</taxon>
        <taxon>Bifidobacteriaceae</taxon>
        <taxon>Bifidobacterium</taxon>
    </lineage>
</organism>
<keyword evidence="3" id="KW-1185">Reference proteome</keyword>
<feature type="region of interest" description="Disordered" evidence="1">
    <location>
        <begin position="32"/>
        <end position="65"/>
    </location>
</feature>
<evidence type="ECO:0008006" key="4">
    <source>
        <dbReference type="Google" id="ProtNLM"/>
    </source>
</evidence>
<protein>
    <recommendedName>
        <fullName evidence="4">Terminase small subunit</fullName>
    </recommendedName>
</protein>
<dbReference type="Proteomes" id="UP000235050">
    <property type="component" value="Unassembled WGS sequence"/>
</dbReference>
<name>A0A2N5J779_9BIFI</name>
<proteinExistence type="predicted"/>
<evidence type="ECO:0000256" key="1">
    <source>
        <dbReference type="SAM" id="MobiDB-lite"/>
    </source>
</evidence>
<evidence type="ECO:0000313" key="3">
    <source>
        <dbReference type="Proteomes" id="UP000235050"/>
    </source>
</evidence>
<feature type="compositionally biased region" description="Low complexity" evidence="1">
    <location>
        <begin position="41"/>
        <end position="50"/>
    </location>
</feature>
<accession>A0A2N5J779</accession>
<gene>
    <name evidence="2" type="ORF">Uis1B_2116</name>
</gene>
<dbReference type="AlphaFoldDB" id="A0A2N5J779"/>
<evidence type="ECO:0000313" key="2">
    <source>
        <dbReference type="EMBL" id="PLS30065.1"/>
    </source>
</evidence>